<evidence type="ECO:0000313" key="2">
    <source>
        <dbReference type="EMBL" id="SMG44920.1"/>
    </source>
</evidence>
<evidence type="ECO:0000313" key="3">
    <source>
        <dbReference type="Proteomes" id="UP000193420"/>
    </source>
</evidence>
<organism evidence="2 3">
    <name type="scientific">Arenibacter troitsensis</name>
    <dbReference type="NCBI Taxonomy" id="188872"/>
    <lineage>
        <taxon>Bacteria</taxon>
        <taxon>Pseudomonadati</taxon>
        <taxon>Bacteroidota</taxon>
        <taxon>Flavobacteriia</taxon>
        <taxon>Flavobacteriales</taxon>
        <taxon>Flavobacteriaceae</taxon>
        <taxon>Arenibacter</taxon>
    </lineage>
</organism>
<dbReference type="Proteomes" id="UP000193420">
    <property type="component" value="Unassembled WGS sequence"/>
</dbReference>
<keyword evidence="3" id="KW-1185">Reference proteome</keyword>
<dbReference type="SUPFAM" id="SSF52218">
    <property type="entry name" value="Flavoproteins"/>
    <property type="match status" value="1"/>
</dbReference>
<gene>
    <name evidence="2" type="ORF">SAMN03080602_03382</name>
</gene>
<dbReference type="InterPro" id="IPR008254">
    <property type="entry name" value="Flavodoxin/NO_synth"/>
</dbReference>
<dbReference type="PANTHER" id="PTHR39201">
    <property type="entry name" value="EXPORTED PROTEIN-RELATED"/>
    <property type="match status" value="1"/>
</dbReference>
<dbReference type="GO" id="GO:0010181">
    <property type="term" value="F:FMN binding"/>
    <property type="evidence" value="ECO:0007669"/>
    <property type="project" value="InterPro"/>
</dbReference>
<sequence>MSLKTILFTCIIFCILSLKPQESDKTCIVYLSRTNNTKAVAEMIQQEVGGDLIPVELQNPYPADYKAIVKQVSEENESGFLPPFKIKLELAKYNTIFLGFPTWGMQLPPPVKSFLNDYNLTGKTVIPFNTHSGYGLGSSLRTIGKLCPNSTILEVFSIKGGIERDGVYLYIKEDRVVEVKSEVKNWLQKIGMLR</sequence>
<dbReference type="Pfam" id="PF12682">
    <property type="entry name" value="Flavodoxin_4"/>
    <property type="match status" value="1"/>
</dbReference>
<dbReference type="AlphaFoldDB" id="A0A1X7KTQ3"/>
<feature type="domain" description="Flavodoxin-like" evidence="1">
    <location>
        <begin position="26"/>
        <end position="191"/>
    </location>
</feature>
<dbReference type="PROSITE" id="PS50902">
    <property type="entry name" value="FLAVODOXIN_LIKE"/>
    <property type="match status" value="1"/>
</dbReference>
<dbReference type="PANTHER" id="PTHR39201:SF1">
    <property type="entry name" value="FLAVODOXIN-LIKE DOMAIN-CONTAINING PROTEIN"/>
    <property type="match status" value="1"/>
</dbReference>
<evidence type="ECO:0000259" key="1">
    <source>
        <dbReference type="PROSITE" id="PS50902"/>
    </source>
</evidence>
<name>A0A1X7KTQ3_9FLAO</name>
<proteinExistence type="predicted"/>
<dbReference type="STRING" id="188872.SAMN03080602_03382"/>
<dbReference type="RefSeq" id="WP_262483188.1">
    <property type="nucleotide sequence ID" value="NZ_FXAO01000007.1"/>
</dbReference>
<dbReference type="EMBL" id="FXAO01000007">
    <property type="protein sequence ID" value="SMG44920.1"/>
    <property type="molecule type" value="Genomic_DNA"/>
</dbReference>
<reference evidence="3" key="1">
    <citation type="submission" date="2017-04" db="EMBL/GenBank/DDBJ databases">
        <authorList>
            <person name="Varghese N."/>
            <person name="Submissions S."/>
        </authorList>
    </citation>
    <scope>NUCLEOTIDE SEQUENCE [LARGE SCALE GENOMIC DNA]</scope>
    <source>
        <strain evidence="3">DSM 19835</strain>
    </source>
</reference>
<protein>
    <submittedName>
        <fullName evidence="2">Flavodoxin</fullName>
    </submittedName>
</protein>
<dbReference type="InterPro" id="IPR029039">
    <property type="entry name" value="Flavoprotein-like_sf"/>
</dbReference>
<dbReference type="Gene3D" id="3.40.50.360">
    <property type="match status" value="1"/>
</dbReference>
<accession>A0A1X7KTQ3</accession>